<evidence type="ECO:0000256" key="1">
    <source>
        <dbReference type="SAM" id="MobiDB-lite"/>
    </source>
</evidence>
<reference evidence="2" key="1">
    <citation type="journal article" date="2020" name="Stud. Mycol.">
        <title>101 Dothideomycetes genomes: a test case for predicting lifestyles and emergence of pathogens.</title>
        <authorList>
            <person name="Haridas S."/>
            <person name="Albert R."/>
            <person name="Binder M."/>
            <person name="Bloem J."/>
            <person name="Labutti K."/>
            <person name="Salamov A."/>
            <person name="Andreopoulos B."/>
            <person name="Baker S."/>
            <person name="Barry K."/>
            <person name="Bills G."/>
            <person name="Bluhm B."/>
            <person name="Cannon C."/>
            <person name="Castanera R."/>
            <person name="Culley D."/>
            <person name="Daum C."/>
            <person name="Ezra D."/>
            <person name="Gonzalez J."/>
            <person name="Henrissat B."/>
            <person name="Kuo A."/>
            <person name="Liang C."/>
            <person name="Lipzen A."/>
            <person name="Lutzoni F."/>
            <person name="Magnuson J."/>
            <person name="Mondo S."/>
            <person name="Nolan M."/>
            <person name="Ohm R."/>
            <person name="Pangilinan J."/>
            <person name="Park H.-J."/>
            <person name="Ramirez L."/>
            <person name="Alfaro M."/>
            <person name="Sun H."/>
            <person name="Tritt A."/>
            <person name="Yoshinaga Y."/>
            <person name="Zwiers L.-H."/>
            <person name="Turgeon B."/>
            <person name="Goodwin S."/>
            <person name="Spatafora J."/>
            <person name="Crous P."/>
            <person name="Grigoriev I."/>
        </authorList>
    </citation>
    <scope>NUCLEOTIDE SEQUENCE</scope>
    <source>
        <strain evidence="2">CBS 109.77</strain>
    </source>
</reference>
<dbReference type="Proteomes" id="UP000799757">
    <property type="component" value="Unassembled WGS sequence"/>
</dbReference>
<keyword evidence="3" id="KW-1185">Reference proteome</keyword>
<evidence type="ECO:0000313" key="2">
    <source>
        <dbReference type="EMBL" id="KAF2794225.1"/>
    </source>
</evidence>
<organism evidence="2 3">
    <name type="scientific">Melanomma pulvis-pyrius CBS 109.77</name>
    <dbReference type="NCBI Taxonomy" id="1314802"/>
    <lineage>
        <taxon>Eukaryota</taxon>
        <taxon>Fungi</taxon>
        <taxon>Dikarya</taxon>
        <taxon>Ascomycota</taxon>
        <taxon>Pezizomycotina</taxon>
        <taxon>Dothideomycetes</taxon>
        <taxon>Pleosporomycetidae</taxon>
        <taxon>Pleosporales</taxon>
        <taxon>Melanommataceae</taxon>
        <taxon>Melanomma</taxon>
    </lineage>
</organism>
<evidence type="ECO:0000313" key="3">
    <source>
        <dbReference type="Proteomes" id="UP000799757"/>
    </source>
</evidence>
<feature type="region of interest" description="Disordered" evidence="1">
    <location>
        <begin position="1"/>
        <end position="26"/>
    </location>
</feature>
<accession>A0A6A6XE90</accession>
<sequence>MSLSALREPSSYGEGNVSKQQQRPKVKRDHVKFTRILIGILCSCVDGKTHAYGVVITTHYVAARFLNVFRPRHVVQIIEISSSANIMVRFLLKWCDSSAGLHWVQKWAHQKLRSQLDGCMLSFHHAMGLSWLLLDKAASTMNSIIEARVIESIRAH</sequence>
<name>A0A6A6XE90_9PLEO</name>
<gene>
    <name evidence="2" type="ORF">K505DRAFT_417258</name>
</gene>
<proteinExistence type="predicted"/>
<protein>
    <submittedName>
        <fullName evidence="2">Uncharacterized protein</fullName>
    </submittedName>
</protein>
<dbReference type="AlphaFoldDB" id="A0A6A6XE90"/>
<dbReference type="EMBL" id="MU001898">
    <property type="protein sequence ID" value="KAF2794225.1"/>
    <property type="molecule type" value="Genomic_DNA"/>
</dbReference>